<accession>A0ABV8ZJN1</accession>
<feature type="domain" description="Copper-binding protein MbnP-like" evidence="2">
    <location>
        <begin position="32"/>
        <end position="244"/>
    </location>
</feature>
<reference evidence="4" key="1">
    <citation type="journal article" date="2019" name="Int. J. Syst. Evol. Microbiol.">
        <title>The Global Catalogue of Microorganisms (GCM) 10K type strain sequencing project: providing services to taxonomists for standard genome sequencing and annotation.</title>
        <authorList>
            <consortium name="The Broad Institute Genomics Platform"/>
            <consortium name="The Broad Institute Genome Sequencing Center for Infectious Disease"/>
            <person name="Wu L."/>
            <person name="Ma J."/>
        </authorList>
    </citation>
    <scope>NUCLEOTIDE SEQUENCE [LARGE SCALE GENOMIC DNA]</scope>
    <source>
        <strain evidence="4">NBRC 103627</strain>
    </source>
</reference>
<evidence type="ECO:0000259" key="2">
    <source>
        <dbReference type="Pfam" id="PF20243"/>
    </source>
</evidence>
<feature type="signal peptide" evidence="1">
    <location>
        <begin position="1"/>
        <end position="23"/>
    </location>
</feature>
<name>A0ABV8ZJN1_9FLAO</name>
<dbReference type="EMBL" id="JBHSFY010000012">
    <property type="protein sequence ID" value="MFC4478987.1"/>
    <property type="molecule type" value="Genomic_DNA"/>
</dbReference>
<proteinExistence type="predicted"/>
<keyword evidence="4" id="KW-1185">Reference proteome</keyword>
<comment type="caution">
    <text evidence="3">The sequence shown here is derived from an EMBL/GenBank/DDBJ whole genome shotgun (WGS) entry which is preliminary data.</text>
</comment>
<dbReference type="Pfam" id="PF20243">
    <property type="entry name" value="MbnP"/>
    <property type="match status" value="1"/>
</dbReference>
<organism evidence="3 4">
    <name type="scientific">Flavobacterium chungangensis</name>
    <dbReference type="NCBI Taxonomy" id="2708132"/>
    <lineage>
        <taxon>Bacteria</taxon>
        <taxon>Pseudomonadati</taxon>
        <taxon>Bacteroidota</taxon>
        <taxon>Flavobacteriia</taxon>
        <taxon>Flavobacteriales</taxon>
        <taxon>Flavobacteriaceae</taxon>
        <taxon>Flavobacterium</taxon>
    </lineage>
</organism>
<evidence type="ECO:0000256" key="1">
    <source>
        <dbReference type="SAM" id="SignalP"/>
    </source>
</evidence>
<keyword evidence="1" id="KW-0732">Signal</keyword>
<feature type="chain" id="PRO_5045652852" evidence="1">
    <location>
        <begin position="24"/>
        <end position="267"/>
    </location>
</feature>
<dbReference type="RefSeq" id="WP_379800058.1">
    <property type="nucleotide sequence ID" value="NZ_JBHSFY010000012.1"/>
</dbReference>
<evidence type="ECO:0000313" key="4">
    <source>
        <dbReference type="Proteomes" id="UP001596003"/>
    </source>
</evidence>
<gene>
    <name evidence="3" type="ORF">ACFO3N_18065</name>
</gene>
<evidence type="ECO:0000313" key="3">
    <source>
        <dbReference type="EMBL" id="MFC4478987.1"/>
    </source>
</evidence>
<dbReference type="Proteomes" id="UP001596003">
    <property type="component" value="Unassembled WGS sequence"/>
</dbReference>
<sequence length="267" mass="29675">MKNQITIMFCLFALLTCSSASYAQKSSAALAELALEFNNVVGDKPLKLQDGSYSNEAGEKFSVTTFNYFVSNIKLHQKEGKEYVIPQDSSYFLIKENDPASRKINLKVPEGQYTAVTFTIGVDSLRSTMDISRRTGALDIAGGMLDGMYWTWNSGYLFMKFEGDSPQAELDRTGQRKFRYHIGGFGGYNKPSVNNIRTVTIDLSKKGAVKAKKNAISRVVLQTDASRVFNGKTKVSIAANSTVMFGDFSRLISENYTQMFSHISTKN</sequence>
<dbReference type="InterPro" id="IPR046863">
    <property type="entry name" value="MbnP-like_dom"/>
</dbReference>
<protein>
    <submittedName>
        <fullName evidence="3">MbnP family protein</fullName>
    </submittedName>
</protein>